<gene>
    <name evidence="8 10" type="primary">tmk</name>
    <name evidence="10" type="ORF">DRH29_01965</name>
</gene>
<dbReference type="EC" id="2.7.4.9" evidence="8"/>
<dbReference type="AlphaFoldDB" id="A0A420ZDB9"/>
<comment type="catalytic activity">
    <reaction evidence="7 8">
        <text>dTMP + ATP = dTDP + ADP</text>
        <dbReference type="Rhea" id="RHEA:13517"/>
        <dbReference type="ChEBI" id="CHEBI:30616"/>
        <dbReference type="ChEBI" id="CHEBI:58369"/>
        <dbReference type="ChEBI" id="CHEBI:63528"/>
        <dbReference type="ChEBI" id="CHEBI:456216"/>
        <dbReference type="EC" id="2.7.4.9"/>
    </reaction>
</comment>
<dbReference type="Gene3D" id="3.40.50.300">
    <property type="entry name" value="P-loop containing nucleotide triphosphate hydrolases"/>
    <property type="match status" value="1"/>
</dbReference>
<dbReference type="HAMAP" id="MF_00165">
    <property type="entry name" value="Thymidylate_kinase"/>
    <property type="match status" value="1"/>
</dbReference>
<dbReference type="Proteomes" id="UP000281261">
    <property type="component" value="Unassembled WGS sequence"/>
</dbReference>
<dbReference type="SUPFAM" id="SSF52540">
    <property type="entry name" value="P-loop containing nucleoside triphosphate hydrolases"/>
    <property type="match status" value="1"/>
</dbReference>
<keyword evidence="4 8" id="KW-0547">Nucleotide-binding</keyword>
<organism evidence="10 11">
    <name type="scientific">candidate division Kazan bacterium</name>
    <dbReference type="NCBI Taxonomy" id="2202143"/>
    <lineage>
        <taxon>Bacteria</taxon>
        <taxon>Bacteria division Kazan-3B-28</taxon>
    </lineage>
</organism>
<feature type="domain" description="Thymidylate kinase-like" evidence="9">
    <location>
        <begin position="5"/>
        <end position="186"/>
    </location>
</feature>
<comment type="caution">
    <text evidence="8">Lacks conserved residue(s) required for the propagation of feature annotation.</text>
</comment>
<reference evidence="10 11" key="1">
    <citation type="submission" date="2018-06" db="EMBL/GenBank/DDBJ databases">
        <title>Extensive metabolic versatility and redundancy in microbially diverse, dynamic hydrothermal sediments.</title>
        <authorList>
            <person name="Dombrowski N."/>
            <person name="Teske A."/>
            <person name="Baker B.J."/>
        </authorList>
    </citation>
    <scope>NUCLEOTIDE SEQUENCE [LARGE SCALE GENOMIC DNA]</scope>
    <source>
        <strain evidence="10">B79_G16</strain>
    </source>
</reference>
<dbReference type="CDD" id="cd01672">
    <property type="entry name" value="TMPK"/>
    <property type="match status" value="1"/>
</dbReference>
<dbReference type="GO" id="GO:0006235">
    <property type="term" value="P:dTTP biosynthetic process"/>
    <property type="evidence" value="ECO:0007669"/>
    <property type="project" value="UniProtKB-UniRule"/>
</dbReference>
<name>A0A420ZDB9_UNCK3</name>
<comment type="similarity">
    <text evidence="1 8">Belongs to the thymidylate kinase family.</text>
</comment>
<comment type="caution">
    <text evidence="10">The sequence shown here is derived from an EMBL/GenBank/DDBJ whole genome shotgun (WGS) entry which is preliminary data.</text>
</comment>
<keyword evidence="3 8" id="KW-0545">Nucleotide biosynthesis</keyword>
<evidence type="ECO:0000256" key="3">
    <source>
        <dbReference type="ARBA" id="ARBA00022727"/>
    </source>
</evidence>
<accession>A0A420ZDB9</accession>
<sequence length="199" mass="23184">MFIVFEGGDGSGQDTQADLLQDYLIDLGYKVWRTREPTKGEIGLRIKRILQGKEPKLGAFELQELMSKDREEHVKDIEKSLKNGEIVISSRYFYSTLVYGMADGVKYKKLWDLNKNFLRPDMVFYLDLDPALAIERIEKRGQPKELFERQEFLRKTRQGFLSLKNKFPEFKVIDGSGTIEHVHNLITAEVRKHLEEVTV</sequence>
<evidence type="ECO:0000313" key="11">
    <source>
        <dbReference type="Proteomes" id="UP000281261"/>
    </source>
</evidence>
<dbReference type="InterPro" id="IPR039430">
    <property type="entry name" value="Thymidylate_kin-like_dom"/>
</dbReference>
<evidence type="ECO:0000256" key="7">
    <source>
        <dbReference type="ARBA" id="ARBA00048743"/>
    </source>
</evidence>
<evidence type="ECO:0000256" key="1">
    <source>
        <dbReference type="ARBA" id="ARBA00009776"/>
    </source>
</evidence>
<dbReference type="PANTHER" id="PTHR10344">
    <property type="entry name" value="THYMIDYLATE KINASE"/>
    <property type="match status" value="1"/>
</dbReference>
<dbReference type="NCBIfam" id="TIGR00041">
    <property type="entry name" value="DTMP_kinase"/>
    <property type="match status" value="1"/>
</dbReference>
<dbReference type="InterPro" id="IPR027417">
    <property type="entry name" value="P-loop_NTPase"/>
</dbReference>
<evidence type="ECO:0000256" key="8">
    <source>
        <dbReference type="HAMAP-Rule" id="MF_00165"/>
    </source>
</evidence>
<dbReference type="GO" id="GO:0005737">
    <property type="term" value="C:cytoplasm"/>
    <property type="evidence" value="ECO:0007669"/>
    <property type="project" value="TreeGrafter"/>
</dbReference>
<comment type="function">
    <text evidence="8">Phosphorylation of dTMP to form dTDP in both de novo and salvage pathways of dTTP synthesis.</text>
</comment>
<dbReference type="EMBL" id="QMNG01000004">
    <property type="protein sequence ID" value="RLC37471.1"/>
    <property type="molecule type" value="Genomic_DNA"/>
</dbReference>
<keyword evidence="6 8" id="KW-0067">ATP-binding</keyword>
<protein>
    <recommendedName>
        <fullName evidence="8">Thymidylate kinase</fullName>
        <ecNumber evidence="8">2.7.4.9</ecNumber>
    </recommendedName>
    <alternativeName>
        <fullName evidence="8">dTMP kinase</fullName>
    </alternativeName>
</protein>
<dbReference type="GO" id="GO:0006227">
    <property type="term" value="P:dUDP biosynthetic process"/>
    <property type="evidence" value="ECO:0007669"/>
    <property type="project" value="TreeGrafter"/>
</dbReference>
<evidence type="ECO:0000259" key="9">
    <source>
        <dbReference type="Pfam" id="PF02223"/>
    </source>
</evidence>
<dbReference type="PANTHER" id="PTHR10344:SF4">
    <property type="entry name" value="UMP-CMP KINASE 2, MITOCHONDRIAL"/>
    <property type="match status" value="1"/>
</dbReference>
<keyword evidence="5 8" id="KW-0418">Kinase</keyword>
<dbReference type="GO" id="GO:0005524">
    <property type="term" value="F:ATP binding"/>
    <property type="evidence" value="ECO:0007669"/>
    <property type="project" value="UniProtKB-UniRule"/>
</dbReference>
<dbReference type="Pfam" id="PF02223">
    <property type="entry name" value="Thymidylate_kin"/>
    <property type="match status" value="1"/>
</dbReference>
<keyword evidence="2 8" id="KW-0808">Transferase</keyword>
<evidence type="ECO:0000256" key="2">
    <source>
        <dbReference type="ARBA" id="ARBA00022679"/>
    </source>
</evidence>
<evidence type="ECO:0000313" key="10">
    <source>
        <dbReference type="EMBL" id="RLC37471.1"/>
    </source>
</evidence>
<dbReference type="InterPro" id="IPR018094">
    <property type="entry name" value="Thymidylate_kinase"/>
</dbReference>
<evidence type="ECO:0000256" key="4">
    <source>
        <dbReference type="ARBA" id="ARBA00022741"/>
    </source>
</evidence>
<evidence type="ECO:0000256" key="5">
    <source>
        <dbReference type="ARBA" id="ARBA00022777"/>
    </source>
</evidence>
<dbReference type="GO" id="GO:0004798">
    <property type="term" value="F:dTMP kinase activity"/>
    <property type="evidence" value="ECO:0007669"/>
    <property type="project" value="UniProtKB-UniRule"/>
</dbReference>
<dbReference type="GO" id="GO:0006233">
    <property type="term" value="P:dTDP biosynthetic process"/>
    <property type="evidence" value="ECO:0007669"/>
    <property type="project" value="InterPro"/>
</dbReference>
<proteinExistence type="inferred from homology"/>
<evidence type="ECO:0000256" key="6">
    <source>
        <dbReference type="ARBA" id="ARBA00022840"/>
    </source>
</evidence>